<keyword evidence="2" id="KW-0805">Transcription regulation</keyword>
<dbReference type="PROSITE" id="PS50931">
    <property type="entry name" value="HTH_LYSR"/>
    <property type="match status" value="1"/>
</dbReference>
<dbReference type="GO" id="GO:0000976">
    <property type="term" value="F:transcription cis-regulatory region binding"/>
    <property type="evidence" value="ECO:0007669"/>
    <property type="project" value="TreeGrafter"/>
</dbReference>
<dbReference type="PANTHER" id="PTHR30126">
    <property type="entry name" value="HTH-TYPE TRANSCRIPTIONAL REGULATOR"/>
    <property type="match status" value="1"/>
</dbReference>
<dbReference type="Pfam" id="PF00126">
    <property type="entry name" value="HTH_1"/>
    <property type="match status" value="1"/>
</dbReference>
<evidence type="ECO:0000256" key="3">
    <source>
        <dbReference type="ARBA" id="ARBA00023163"/>
    </source>
</evidence>
<keyword evidence="6" id="KW-1185">Reference proteome</keyword>
<organism evidence="5 6">
    <name type="scientific">Tsukamurella asaccharolytica</name>
    <dbReference type="NCBI Taxonomy" id="2592067"/>
    <lineage>
        <taxon>Bacteria</taxon>
        <taxon>Bacillati</taxon>
        <taxon>Actinomycetota</taxon>
        <taxon>Actinomycetes</taxon>
        <taxon>Mycobacteriales</taxon>
        <taxon>Tsukamurellaceae</taxon>
        <taxon>Tsukamurella</taxon>
    </lineage>
</organism>
<gene>
    <name evidence="5" type="ORF">FK529_03600</name>
</gene>
<dbReference type="InterPro" id="IPR000847">
    <property type="entry name" value="LysR_HTH_N"/>
</dbReference>
<reference evidence="5 6" key="1">
    <citation type="submission" date="2019-06" db="EMBL/GenBank/DDBJ databases">
        <title>Tsukamurella conjunctivitidis sp. nov., Tsukamurella assacharolytica sp. nov. and Tsukamurella sputae sp. nov. isolated from patients with conjunctivitis, bacteraemia (lymphoma) and respiratory infection (sputum) in Hong Kong.</title>
        <authorList>
            <person name="Teng J.L.L."/>
            <person name="Lee H.H."/>
            <person name="Fong J.Y.H."/>
            <person name="Fok K.M.N."/>
            <person name="Lau S.K.P."/>
            <person name="Woo P.C.Y."/>
        </authorList>
    </citation>
    <scope>NUCLEOTIDE SEQUENCE [LARGE SCALE GENOMIC DNA]</scope>
    <source>
        <strain evidence="5 6">HKU71</strain>
    </source>
</reference>
<dbReference type="EMBL" id="VIGW01000002">
    <property type="protein sequence ID" value="TWS20447.1"/>
    <property type="molecule type" value="Genomic_DNA"/>
</dbReference>
<accession>A0A5C5RBD7</accession>
<dbReference type="AlphaFoldDB" id="A0A5C5RBD7"/>
<name>A0A5C5RBD7_9ACTN</name>
<evidence type="ECO:0000313" key="5">
    <source>
        <dbReference type="EMBL" id="TWS20447.1"/>
    </source>
</evidence>
<dbReference type="PANTHER" id="PTHR30126:SF39">
    <property type="entry name" value="HTH-TYPE TRANSCRIPTIONAL REGULATOR CYSL"/>
    <property type="match status" value="1"/>
</dbReference>
<dbReference type="InterPro" id="IPR036390">
    <property type="entry name" value="WH_DNA-bd_sf"/>
</dbReference>
<evidence type="ECO:0000256" key="1">
    <source>
        <dbReference type="ARBA" id="ARBA00009437"/>
    </source>
</evidence>
<dbReference type="Gene3D" id="1.10.10.10">
    <property type="entry name" value="Winged helix-like DNA-binding domain superfamily/Winged helix DNA-binding domain"/>
    <property type="match status" value="1"/>
</dbReference>
<dbReference type="InterPro" id="IPR036388">
    <property type="entry name" value="WH-like_DNA-bd_sf"/>
</dbReference>
<comment type="similarity">
    <text evidence="1">Belongs to the LysR transcriptional regulatory family.</text>
</comment>
<dbReference type="GO" id="GO:0003700">
    <property type="term" value="F:DNA-binding transcription factor activity"/>
    <property type="evidence" value="ECO:0007669"/>
    <property type="project" value="InterPro"/>
</dbReference>
<evidence type="ECO:0000259" key="4">
    <source>
        <dbReference type="PROSITE" id="PS50931"/>
    </source>
</evidence>
<dbReference type="Proteomes" id="UP000317291">
    <property type="component" value="Unassembled WGS sequence"/>
</dbReference>
<sequence>MPSAGGPTRAAATVLVSGRRYRPGMSDIERLRVVATVARTHSISEAARVHGVAQSTVTRAVAAAEELVGFPLFRRTVEGAQPPAGARSAIGLIERIVGGFDELRVLGADRPAAFRLAHRANLPVPARLEDTVVLWNRENTPAVEPIVVEDPVAAIRAGEASFALVANSGPLLPDLETVMVRVTRLERIELLHLPEPPTEAAAFVARV</sequence>
<evidence type="ECO:0000256" key="2">
    <source>
        <dbReference type="ARBA" id="ARBA00023015"/>
    </source>
</evidence>
<feature type="domain" description="HTH lysR-type" evidence="4">
    <location>
        <begin position="27"/>
        <end position="83"/>
    </location>
</feature>
<comment type="caution">
    <text evidence="5">The sequence shown here is derived from an EMBL/GenBank/DDBJ whole genome shotgun (WGS) entry which is preliminary data.</text>
</comment>
<proteinExistence type="inferred from homology"/>
<dbReference type="SUPFAM" id="SSF46785">
    <property type="entry name" value="Winged helix' DNA-binding domain"/>
    <property type="match status" value="1"/>
</dbReference>
<keyword evidence="3" id="KW-0804">Transcription</keyword>
<protein>
    <submittedName>
        <fullName evidence="5">LysR family transcriptional regulator</fullName>
    </submittedName>
</protein>
<evidence type="ECO:0000313" key="6">
    <source>
        <dbReference type="Proteomes" id="UP000317291"/>
    </source>
</evidence>